<comment type="similarity">
    <text evidence="1">Belongs to the cytochrome P450 family.</text>
</comment>
<dbReference type="InterPro" id="IPR036396">
    <property type="entry name" value="Cyt_P450_sf"/>
</dbReference>
<proteinExistence type="inferred from homology"/>
<keyword evidence="5" id="KW-1133">Transmembrane helix</keyword>
<keyword evidence="5" id="KW-0812">Transmembrane</keyword>
<dbReference type="Gene3D" id="1.10.630.10">
    <property type="entry name" value="Cytochrome P450"/>
    <property type="match status" value="1"/>
</dbReference>
<evidence type="ECO:0000256" key="1">
    <source>
        <dbReference type="ARBA" id="ARBA00010617"/>
    </source>
</evidence>
<evidence type="ECO:0000256" key="2">
    <source>
        <dbReference type="ARBA" id="ARBA00022617"/>
    </source>
</evidence>
<evidence type="ECO:0000256" key="5">
    <source>
        <dbReference type="SAM" id="Phobius"/>
    </source>
</evidence>
<dbReference type="GO" id="GO:0005506">
    <property type="term" value="F:iron ion binding"/>
    <property type="evidence" value="ECO:0007669"/>
    <property type="project" value="InterPro"/>
</dbReference>
<evidence type="ECO:0000256" key="3">
    <source>
        <dbReference type="ARBA" id="ARBA00022723"/>
    </source>
</evidence>
<evidence type="ECO:0000313" key="6">
    <source>
        <dbReference type="EMBL" id="KAK2729286.1"/>
    </source>
</evidence>
<dbReference type="EMBL" id="VYYT01000810">
    <property type="protein sequence ID" value="KAK2729286.1"/>
    <property type="molecule type" value="Genomic_DNA"/>
</dbReference>
<keyword evidence="3" id="KW-0479">Metal-binding</keyword>
<keyword evidence="2" id="KW-0349">Heme</keyword>
<comment type="caution">
    <text evidence="6">The sequence shown here is derived from an EMBL/GenBank/DDBJ whole genome shotgun (WGS) entry which is preliminary data.</text>
</comment>
<dbReference type="Proteomes" id="UP001281614">
    <property type="component" value="Unassembled WGS sequence"/>
</dbReference>
<dbReference type="GO" id="GO:0016705">
    <property type="term" value="F:oxidoreductase activity, acting on paired donors, with incorporation or reduction of molecular oxygen"/>
    <property type="evidence" value="ECO:0007669"/>
    <property type="project" value="InterPro"/>
</dbReference>
<reference evidence="6" key="1">
    <citation type="submission" date="2023-02" db="EMBL/GenBank/DDBJ databases">
        <title>Colletotrichum kahawae CIFC_Que2 genome sequencing and assembly.</title>
        <authorList>
            <person name="Baroncelli R."/>
        </authorList>
    </citation>
    <scope>NUCLEOTIDE SEQUENCE</scope>
    <source>
        <strain evidence="6">CIFC_Que2</strain>
    </source>
</reference>
<protein>
    <submittedName>
        <fullName evidence="6">Nacht and ankyrin domain protein</fullName>
    </submittedName>
</protein>
<evidence type="ECO:0000256" key="4">
    <source>
        <dbReference type="ARBA" id="ARBA00023004"/>
    </source>
</evidence>
<keyword evidence="4" id="KW-0408">Iron</keyword>
<dbReference type="Pfam" id="PF00067">
    <property type="entry name" value="p450"/>
    <property type="match status" value="1"/>
</dbReference>
<dbReference type="PANTHER" id="PTHR24304:SF2">
    <property type="entry name" value="24-HYDROXYCHOLESTEROL 7-ALPHA-HYDROXYLASE"/>
    <property type="match status" value="1"/>
</dbReference>
<dbReference type="GO" id="GO:0008395">
    <property type="term" value="F:steroid hydroxylase activity"/>
    <property type="evidence" value="ECO:0007669"/>
    <property type="project" value="TreeGrafter"/>
</dbReference>
<organism evidence="6 7">
    <name type="scientific">Colletotrichum kahawae</name>
    <name type="common">Coffee berry disease fungus</name>
    <dbReference type="NCBI Taxonomy" id="34407"/>
    <lineage>
        <taxon>Eukaryota</taxon>
        <taxon>Fungi</taxon>
        <taxon>Dikarya</taxon>
        <taxon>Ascomycota</taxon>
        <taxon>Pezizomycotina</taxon>
        <taxon>Sordariomycetes</taxon>
        <taxon>Hypocreomycetidae</taxon>
        <taxon>Glomerellales</taxon>
        <taxon>Glomerellaceae</taxon>
        <taxon>Colletotrichum</taxon>
        <taxon>Colletotrichum gloeosporioides species complex</taxon>
    </lineage>
</organism>
<keyword evidence="5" id="KW-0472">Membrane</keyword>
<feature type="transmembrane region" description="Helical" evidence="5">
    <location>
        <begin position="337"/>
        <end position="362"/>
    </location>
</feature>
<gene>
    <name evidence="6" type="ORF">CKAH01_10374</name>
</gene>
<dbReference type="InterPro" id="IPR050529">
    <property type="entry name" value="CYP450_sterol_14alpha_dmase"/>
</dbReference>
<dbReference type="SUPFAM" id="SSF48264">
    <property type="entry name" value="Cytochrome P450"/>
    <property type="match status" value="1"/>
</dbReference>
<dbReference type="PANTHER" id="PTHR24304">
    <property type="entry name" value="CYTOCHROME P450 FAMILY 7"/>
    <property type="match status" value="1"/>
</dbReference>
<dbReference type="AlphaFoldDB" id="A0AAE0CXJ1"/>
<keyword evidence="7" id="KW-1185">Reference proteome</keyword>
<dbReference type="InterPro" id="IPR001128">
    <property type="entry name" value="Cyt_P450"/>
</dbReference>
<name>A0AAE0CXJ1_COLKA</name>
<sequence length="595" mass="67036">MLSQYIASHFRGSPALDHVASQLLGRFLGHSLLLAVPLVFTYLLYSSLSRKDLRAKYRGERNIIKFPTSLSFITDPLSLAFATESFLRRLQDGCRQVSPISLPGRSLSIALPGEGTRALFRQSKEHVPVPGLFDALTVFFGLTAKDHAVFDHGHVTRFELRDSEGHRTNHVDPSRRIIEHQRRDFTSFLNGDSLKVIMKRFEKNFCHELQGQLVDAQTTHMPDLYTLIRDSIFKAEVEALYGDTIFKICPSFCGDFWDFYDAFPVISRQLPRWLFPTKYQKRDRMLRNLHNWRIQCKAKLDSSDESSLGGEYEPVWGTHYIRRMVQRHEKLGFSDDGIASVLLGYLFVTTANTIPAAAWMILHTLLDESLTYRMRNELSLVQPAHLDLSTLGSAPLLNSVYRETLRLHVAGAAGRTAPQTGFGSHQAGTVTMTASWLGGLDTTFWNEGGVVDGVPTHPVDSFWAERFLDYPDDPGSGPLRKADLYKLAAQLPITSGTKTTEDDSRATLSTSGLRGHWFPFGGGAWRCPGETLAKNTILASVWLLLRDFDFHITDRTAASKVVLEPRHRTLPFGTHAFSRPVPVSITRREPYIDQI</sequence>
<accession>A0AAE0CXJ1</accession>
<evidence type="ECO:0000313" key="7">
    <source>
        <dbReference type="Proteomes" id="UP001281614"/>
    </source>
</evidence>
<feature type="transmembrane region" description="Helical" evidence="5">
    <location>
        <begin position="27"/>
        <end position="48"/>
    </location>
</feature>
<dbReference type="GO" id="GO:0020037">
    <property type="term" value="F:heme binding"/>
    <property type="evidence" value="ECO:0007669"/>
    <property type="project" value="InterPro"/>
</dbReference>